<organism evidence="1 2">
    <name type="scientific">Clonorchis sinensis</name>
    <name type="common">Chinese liver fluke</name>
    <dbReference type="NCBI Taxonomy" id="79923"/>
    <lineage>
        <taxon>Eukaryota</taxon>
        <taxon>Metazoa</taxon>
        <taxon>Spiralia</taxon>
        <taxon>Lophotrochozoa</taxon>
        <taxon>Platyhelminthes</taxon>
        <taxon>Trematoda</taxon>
        <taxon>Digenea</taxon>
        <taxon>Opisthorchiida</taxon>
        <taxon>Opisthorchiata</taxon>
        <taxon>Opisthorchiidae</taxon>
        <taxon>Clonorchis</taxon>
    </lineage>
</organism>
<gene>
    <name evidence="1" type="ORF">CLF_112883</name>
</gene>
<reference evidence="1" key="1">
    <citation type="journal article" date="2011" name="Genome Biol.">
        <title>The draft genome of the carcinogenic human liver fluke Clonorchis sinensis.</title>
        <authorList>
            <person name="Wang X."/>
            <person name="Chen W."/>
            <person name="Huang Y."/>
            <person name="Sun J."/>
            <person name="Men J."/>
            <person name="Liu H."/>
            <person name="Luo F."/>
            <person name="Guo L."/>
            <person name="Lv X."/>
            <person name="Deng C."/>
            <person name="Zhou C."/>
            <person name="Fan Y."/>
            <person name="Li X."/>
            <person name="Huang L."/>
            <person name="Hu Y."/>
            <person name="Liang C."/>
            <person name="Hu X."/>
            <person name="Xu J."/>
            <person name="Yu X."/>
        </authorList>
    </citation>
    <scope>NUCLEOTIDE SEQUENCE [LARGE SCALE GENOMIC DNA]</scope>
    <source>
        <strain evidence="1">Henan</strain>
    </source>
</reference>
<proteinExistence type="predicted"/>
<accession>G7YX72</accession>
<protein>
    <submittedName>
        <fullName evidence="1">Uncharacterized protein</fullName>
    </submittedName>
</protein>
<dbReference type="AlphaFoldDB" id="G7YX72"/>
<name>G7YX72_CLOSI</name>
<keyword evidence="2" id="KW-1185">Reference proteome</keyword>
<dbReference type="EMBL" id="DF144840">
    <property type="protein sequence ID" value="GAA57552.1"/>
    <property type="molecule type" value="Genomic_DNA"/>
</dbReference>
<dbReference type="Proteomes" id="UP000008909">
    <property type="component" value="Unassembled WGS sequence"/>
</dbReference>
<evidence type="ECO:0000313" key="1">
    <source>
        <dbReference type="EMBL" id="GAA57552.1"/>
    </source>
</evidence>
<reference key="2">
    <citation type="submission" date="2011-10" db="EMBL/GenBank/DDBJ databases">
        <title>The genome and transcriptome sequence of Clonorchis sinensis provide insights into the carcinogenic liver fluke.</title>
        <authorList>
            <person name="Wang X."/>
            <person name="Huang Y."/>
            <person name="Chen W."/>
            <person name="Liu H."/>
            <person name="Guo L."/>
            <person name="Chen Y."/>
            <person name="Luo F."/>
            <person name="Zhou W."/>
            <person name="Sun J."/>
            <person name="Mao Q."/>
            <person name="Liang P."/>
            <person name="Zhou C."/>
            <person name="Tian Y."/>
            <person name="Men J."/>
            <person name="Lv X."/>
            <person name="Huang L."/>
            <person name="Zhou J."/>
            <person name="Hu Y."/>
            <person name="Li R."/>
            <person name="Zhang F."/>
            <person name="Lei H."/>
            <person name="Li X."/>
            <person name="Hu X."/>
            <person name="Liang C."/>
            <person name="Xu J."/>
            <person name="Wu Z."/>
            <person name="Yu X."/>
        </authorList>
    </citation>
    <scope>NUCLEOTIDE SEQUENCE</scope>
    <source>
        <strain>Henan</strain>
    </source>
</reference>
<sequence>MAILMIVTTVTCRVPATTIRFDQFGYRKQTLNTSIHVSGIVRTKRWTCELAERYENREVRMLLMRFVLRDGVSITLPADDWKRCKKWRLTTLSGVFQTNQPTD</sequence>
<evidence type="ECO:0000313" key="2">
    <source>
        <dbReference type="Proteomes" id="UP000008909"/>
    </source>
</evidence>